<dbReference type="VEuPathDB" id="FungiDB:G647_06196"/>
<dbReference type="GeneID" id="19984689"/>
<accession>V9D5E7</accession>
<name>V9D5E7_9EURO</name>
<dbReference type="AlphaFoldDB" id="V9D5E7"/>
<organism evidence="2 3">
    <name type="scientific">Cladophialophora carrionii CBS 160.54</name>
    <dbReference type="NCBI Taxonomy" id="1279043"/>
    <lineage>
        <taxon>Eukaryota</taxon>
        <taxon>Fungi</taxon>
        <taxon>Dikarya</taxon>
        <taxon>Ascomycota</taxon>
        <taxon>Pezizomycotina</taxon>
        <taxon>Eurotiomycetes</taxon>
        <taxon>Chaetothyriomycetidae</taxon>
        <taxon>Chaetothyriales</taxon>
        <taxon>Herpotrichiellaceae</taxon>
        <taxon>Cladophialophora</taxon>
    </lineage>
</organism>
<gene>
    <name evidence="2" type="ORF">G647_06196</name>
</gene>
<evidence type="ECO:0000313" key="3">
    <source>
        <dbReference type="Proteomes" id="UP000030678"/>
    </source>
</evidence>
<evidence type="ECO:0000256" key="1">
    <source>
        <dbReference type="SAM" id="MobiDB-lite"/>
    </source>
</evidence>
<dbReference type="HOGENOM" id="CLU_1224635_0_0_1"/>
<dbReference type="EMBL" id="KB822706">
    <property type="protein sequence ID" value="ETI22124.1"/>
    <property type="molecule type" value="Genomic_DNA"/>
</dbReference>
<sequence>MVQQRFDDLAFWYRASSEYGMITFSPTALVRCLISARRYMQLPSAHYPSAAASPDDSIFGKWENYTVEGEGIPSEALEGVTCGLVLRPLRENTLGRCVAIARSWFEVFLIKNDEELDVFSQYCAERFASKSAVVRRRNAQRKVHHDESSLEGKDEEEGVDGREENEGGDEGDDEGDDAGDDTGNDDDDDIGGDIGDDIGDDDDDITVSSTSSISKAEHIPFFEIIS</sequence>
<proteinExistence type="predicted"/>
<dbReference type="Proteomes" id="UP000030678">
    <property type="component" value="Unassembled WGS sequence"/>
</dbReference>
<protein>
    <submittedName>
        <fullName evidence="2">Uncharacterized protein</fullName>
    </submittedName>
</protein>
<feature type="region of interest" description="Disordered" evidence="1">
    <location>
        <begin position="138"/>
        <end position="226"/>
    </location>
</feature>
<feature type="compositionally biased region" description="Acidic residues" evidence="1">
    <location>
        <begin position="166"/>
        <end position="205"/>
    </location>
</feature>
<evidence type="ECO:0000313" key="2">
    <source>
        <dbReference type="EMBL" id="ETI22124.1"/>
    </source>
</evidence>
<dbReference type="RefSeq" id="XP_008728741.1">
    <property type="nucleotide sequence ID" value="XM_008730519.1"/>
</dbReference>
<reference evidence="2 3" key="1">
    <citation type="submission" date="2013-03" db="EMBL/GenBank/DDBJ databases">
        <title>The Genome Sequence of Cladophialophora carrionii CBS 160.54.</title>
        <authorList>
            <consortium name="The Broad Institute Genomics Platform"/>
            <person name="Cuomo C."/>
            <person name="de Hoog S."/>
            <person name="Gorbushina A."/>
            <person name="Walker B."/>
            <person name="Young S.K."/>
            <person name="Zeng Q."/>
            <person name="Gargeya S."/>
            <person name="Fitzgerald M."/>
            <person name="Haas B."/>
            <person name="Abouelleil A."/>
            <person name="Allen A.W."/>
            <person name="Alvarado L."/>
            <person name="Arachchi H.M."/>
            <person name="Berlin A.M."/>
            <person name="Chapman S.B."/>
            <person name="Gainer-Dewar J."/>
            <person name="Goldberg J."/>
            <person name="Griggs A."/>
            <person name="Gujja S."/>
            <person name="Hansen M."/>
            <person name="Howarth C."/>
            <person name="Imamovic A."/>
            <person name="Ireland A."/>
            <person name="Larimer J."/>
            <person name="McCowan C."/>
            <person name="Murphy C."/>
            <person name="Pearson M."/>
            <person name="Poon T.W."/>
            <person name="Priest M."/>
            <person name="Roberts A."/>
            <person name="Saif S."/>
            <person name="Shea T."/>
            <person name="Sisk P."/>
            <person name="Sykes S."/>
            <person name="Wortman J."/>
            <person name="Nusbaum C."/>
            <person name="Birren B."/>
        </authorList>
    </citation>
    <scope>NUCLEOTIDE SEQUENCE [LARGE SCALE GENOMIC DNA]</scope>
    <source>
        <strain evidence="2 3">CBS 160.54</strain>
    </source>
</reference>